<keyword evidence="2" id="KW-0813">Transport</keyword>
<evidence type="ECO:0000256" key="3">
    <source>
        <dbReference type="PIRSR" id="PIRSR000089-1"/>
    </source>
</evidence>
<feature type="binding site" evidence="3">
    <location>
        <begin position="263"/>
        <end position="267"/>
    </location>
    <ligand>
        <name>FAD</name>
        <dbReference type="ChEBI" id="CHEBI:57692"/>
    </ligand>
</feature>
<dbReference type="Pfam" id="PF00766">
    <property type="entry name" value="ETF_alpha"/>
    <property type="match status" value="1"/>
</dbReference>
<organism evidence="6 9">
    <name type="scientific">Candidatus Cryosericum hinesii</name>
    <dbReference type="NCBI Taxonomy" id="2290915"/>
    <lineage>
        <taxon>Bacteria</taxon>
        <taxon>Pseudomonadati</taxon>
        <taxon>Caldisericota/Cryosericota group</taxon>
        <taxon>Candidatus Cryosericota</taxon>
        <taxon>Candidatus Cryosericia</taxon>
        <taxon>Candidatus Cryosericales</taxon>
        <taxon>Candidatus Cryosericaceae</taxon>
        <taxon>Candidatus Cryosericum</taxon>
    </lineage>
</organism>
<dbReference type="PANTHER" id="PTHR43153:SF1">
    <property type="entry name" value="ELECTRON TRANSFER FLAVOPROTEIN SUBUNIT ALPHA, MITOCHONDRIAL"/>
    <property type="match status" value="1"/>
</dbReference>
<evidence type="ECO:0000313" key="7">
    <source>
        <dbReference type="EMBL" id="RIE14350.1"/>
    </source>
</evidence>
<keyword evidence="8" id="KW-1185">Reference proteome</keyword>
<evidence type="ECO:0000259" key="5">
    <source>
        <dbReference type="SMART" id="SM00893"/>
    </source>
</evidence>
<comment type="cofactor">
    <cofactor evidence="3">
        <name>FAD</name>
        <dbReference type="ChEBI" id="CHEBI:57692"/>
    </cofactor>
    <text evidence="3">Binds 1 FAD per dimer.</text>
</comment>
<dbReference type="InterPro" id="IPR014730">
    <property type="entry name" value="ETF_a/b_N"/>
</dbReference>
<feature type="domain" description="Electron transfer flavoprotein alpha/beta-subunit N-terminal" evidence="5">
    <location>
        <begin position="11"/>
        <end position="207"/>
    </location>
</feature>
<comment type="similarity">
    <text evidence="1">Belongs to the ETF alpha-subunit/FixB family.</text>
</comment>
<dbReference type="Proteomes" id="UP000265724">
    <property type="component" value="Unassembled WGS sequence"/>
</dbReference>
<dbReference type="GO" id="GO:0009055">
    <property type="term" value="F:electron transfer activity"/>
    <property type="evidence" value="ECO:0007669"/>
    <property type="project" value="InterPro"/>
</dbReference>
<keyword evidence="2" id="KW-0249">Electron transport</keyword>
<dbReference type="InterPro" id="IPR014731">
    <property type="entry name" value="ETF_asu_C"/>
</dbReference>
<dbReference type="Gene3D" id="3.40.50.620">
    <property type="entry name" value="HUPs"/>
    <property type="match status" value="1"/>
</dbReference>
<dbReference type="InterPro" id="IPR033947">
    <property type="entry name" value="ETF_alpha_N"/>
</dbReference>
<dbReference type="SUPFAM" id="SSF52467">
    <property type="entry name" value="DHS-like NAD/FAD-binding domain"/>
    <property type="match status" value="1"/>
</dbReference>
<proteinExistence type="inferred from homology"/>
<dbReference type="InterPro" id="IPR014729">
    <property type="entry name" value="Rossmann-like_a/b/a_fold"/>
</dbReference>
<dbReference type="PANTHER" id="PTHR43153">
    <property type="entry name" value="ELECTRON TRANSFER FLAVOPROTEIN ALPHA"/>
    <property type="match status" value="1"/>
</dbReference>
<feature type="binding site" evidence="3">
    <location>
        <position position="301"/>
    </location>
    <ligand>
        <name>FAD</name>
        <dbReference type="ChEBI" id="CHEBI:57692"/>
    </ligand>
</feature>
<dbReference type="Gene3D" id="3.40.50.1220">
    <property type="entry name" value="TPP-binding domain"/>
    <property type="match status" value="1"/>
</dbReference>
<keyword evidence="3" id="KW-0285">Flavoprotein</keyword>
<dbReference type="GO" id="GO:0050660">
    <property type="term" value="F:flavin adenine dinucleotide binding"/>
    <property type="evidence" value="ECO:0007669"/>
    <property type="project" value="InterPro"/>
</dbReference>
<dbReference type="Proteomes" id="UP000266042">
    <property type="component" value="Unassembled WGS sequence"/>
</dbReference>
<accession>A0A398D9V7</accession>
<evidence type="ECO:0000256" key="2">
    <source>
        <dbReference type="ARBA" id="ARBA00022982"/>
    </source>
</evidence>
<dbReference type="InterPro" id="IPR029035">
    <property type="entry name" value="DHS-like_NAD/FAD-binding_dom"/>
</dbReference>
<reference evidence="8 9" key="1">
    <citation type="submission" date="2018-09" db="EMBL/GenBank/DDBJ databases">
        <title>Discovery and Ecogenomic Context for Candidatus Cryosericales, a Global Caldiserica Order Active in Thawing Permafrost.</title>
        <authorList>
            <person name="Martinez M.A."/>
            <person name="Woodcroft B.J."/>
            <person name="Ignacio Espinoza J.C."/>
            <person name="Zayed A."/>
            <person name="Singleton C.M."/>
            <person name="Boyd J."/>
            <person name="Li Y.-F."/>
            <person name="Purvine S."/>
            <person name="Maughan H."/>
            <person name="Hodgkins S.B."/>
            <person name="Anderson D."/>
            <person name="Sederholm M."/>
            <person name="Temperton B."/>
            <person name="Saleska S.R."/>
            <person name="Tyson G.W."/>
            <person name="Rich V.I."/>
        </authorList>
    </citation>
    <scope>NUCLEOTIDE SEQUENCE [LARGE SCALE GENOMIC DNA]</scope>
    <source>
        <strain evidence="7 8">SMC2</strain>
        <strain evidence="6 9">SMC3</strain>
    </source>
</reference>
<protein>
    <submittedName>
        <fullName evidence="6">Electron transfer flavoprotein subunit alpha/FixB family protein</fullName>
    </submittedName>
</protein>
<dbReference type="InterPro" id="IPR001308">
    <property type="entry name" value="ETF_a/FixB"/>
</dbReference>
<feature type="binding site" evidence="3">
    <location>
        <begin position="280"/>
        <end position="287"/>
    </location>
    <ligand>
        <name>FAD</name>
        <dbReference type="ChEBI" id="CHEBI:57692"/>
    </ligand>
</feature>
<evidence type="ECO:0000256" key="1">
    <source>
        <dbReference type="ARBA" id="ARBA00005817"/>
    </source>
</evidence>
<dbReference type="Pfam" id="PF01012">
    <property type="entry name" value="ETF"/>
    <property type="match status" value="1"/>
</dbReference>
<comment type="caution">
    <text evidence="6">The sequence shown here is derived from an EMBL/GenBank/DDBJ whole genome shotgun (WGS) entry which is preliminary data.</text>
</comment>
<dbReference type="CDD" id="cd01715">
    <property type="entry name" value="ETF_alpha"/>
    <property type="match status" value="1"/>
</dbReference>
<evidence type="ECO:0000313" key="9">
    <source>
        <dbReference type="Proteomes" id="UP000266042"/>
    </source>
</evidence>
<feature type="region of interest" description="Disordered" evidence="4">
    <location>
        <begin position="158"/>
        <end position="177"/>
    </location>
</feature>
<evidence type="ECO:0000256" key="4">
    <source>
        <dbReference type="SAM" id="MobiDB-lite"/>
    </source>
</evidence>
<feature type="binding site" evidence="3">
    <location>
        <begin position="249"/>
        <end position="250"/>
    </location>
    <ligand>
        <name>FAD</name>
        <dbReference type="ChEBI" id="CHEBI:57692"/>
    </ligand>
</feature>
<name>A0A398D9V7_9BACT</name>
<dbReference type="RefSeq" id="WP_119088311.1">
    <property type="nucleotide sequence ID" value="NZ_QXIV01000059.1"/>
</dbReference>
<dbReference type="EMBL" id="QXIX01000030">
    <property type="protein sequence ID" value="RIE14350.1"/>
    <property type="molecule type" value="Genomic_DNA"/>
</dbReference>
<evidence type="ECO:0000313" key="6">
    <source>
        <dbReference type="EMBL" id="RIE11390.1"/>
    </source>
</evidence>
<keyword evidence="3" id="KW-0274">FAD</keyword>
<dbReference type="GO" id="GO:0033539">
    <property type="term" value="P:fatty acid beta-oxidation using acyl-CoA dehydrogenase"/>
    <property type="evidence" value="ECO:0007669"/>
    <property type="project" value="TreeGrafter"/>
</dbReference>
<dbReference type="SMART" id="SM00893">
    <property type="entry name" value="ETF"/>
    <property type="match status" value="1"/>
</dbReference>
<dbReference type="AlphaFoldDB" id="A0A398D9V7"/>
<sequence length="343" mass="37302">MKTSEGKFQGVWTLGEQRDGEISSVSYELLAWGRELADKRGTTLASVILGHNIKEKAESLVHHGADIVYVVDHPGLEHFAPDVHAAILEKLVREFMPEIFIASATTYGRTVMPVLAAKVETGLTADCTELDIDQETGLLIQTRPAIGGNVMATIKTPDHRPQMSTVRPRSKKPLAKDESRKGKIIVKEYPDELYVSKVKFIEFIKDETTALPIQEAEIIVSGGKGLKDVKNFTLVHELADLLNGSVGASRQAVDMGWIPYSHQVGLSGKTVSPRLYISAGISGAVQHIAGMSSADVVVAINNDPDAAIFKVCDFGIVGDALEILPVLIERLRERKTINVKGES</sequence>
<dbReference type="EMBL" id="QXIW01000039">
    <property type="protein sequence ID" value="RIE11390.1"/>
    <property type="molecule type" value="Genomic_DNA"/>
</dbReference>
<dbReference type="PIRSF" id="PIRSF000089">
    <property type="entry name" value="Electra_flavoP_a"/>
    <property type="match status" value="1"/>
</dbReference>
<gene>
    <name evidence="7" type="ORF">SMC2_03120</name>
    <name evidence="6" type="ORF">SMC3_09230</name>
</gene>
<dbReference type="SUPFAM" id="SSF52402">
    <property type="entry name" value="Adenine nucleotide alpha hydrolases-like"/>
    <property type="match status" value="1"/>
</dbReference>
<evidence type="ECO:0000313" key="8">
    <source>
        <dbReference type="Proteomes" id="UP000265724"/>
    </source>
</evidence>